<dbReference type="EMBL" id="CP133621">
    <property type="protein sequence ID" value="WMV48811.1"/>
    <property type="molecule type" value="Genomic_DNA"/>
</dbReference>
<sequence>MKYRPALALQISWPSRLGPGGAGRALFDSSTHDHVQSVVRYVRQRDAPRYISWSFPPSGYIKINTDGTFMQNSGLAGYRCIVRDNKGRWLGRFVGRLGVVTTSCLTAELWDIHGGLTLAKNFNLKNVIIETDSHEALMLKSKGGVVDNHPDHNVIEEYRRLLSELGISMMHTLREGNSYADHLTKPGRMQLDEGLIILHRPPHSMHQLLLVDMAHVAYPRYRKHVRDLISSKMAIYVPTAHYVHFPFFGYATNVQPCIIGYVSNVHDHDQSVVRHVRQRDAPRYISWSFPPPGYIKINTDGYFMQNSGLAGYGGIARDDRGRWLGGFVGRLGMVTTSCLTAELWAIHGGLTLAKNFKLKNVIIETDSREALMLIMSKGRAVDNHPDRDVIKECRRMLSELGISMMHTLREGNSCADHLAKLGRMQLDEELVILHHPPHSMHQLLLADMAHVAYPRYRKHVR</sequence>
<dbReference type="Pfam" id="PF13456">
    <property type="entry name" value="RVT_3"/>
    <property type="match status" value="2"/>
</dbReference>
<dbReference type="InterPro" id="IPR053151">
    <property type="entry name" value="RNase_H-like"/>
</dbReference>
<dbReference type="GO" id="GO:0004523">
    <property type="term" value="F:RNA-DNA hybrid ribonuclease activity"/>
    <property type="evidence" value="ECO:0007669"/>
    <property type="project" value="InterPro"/>
</dbReference>
<dbReference type="PROSITE" id="PS50879">
    <property type="entry name" value="RNASE_H_1"/>
    <property type="match status" value="1"/>
</dbReference>
<dbReference type="CDD" id="cd06222">
    <property type="entry name" value="RNase_H_like"/>
    <property type="match status" value="2"/>
</dbReference>
<evidence type="ECO:0000313" key="2">
    <source>
        <dbReference type="EMBL" id="WMV48811.1"/>
    </source>
</evidence>
<dbReference type="Proteomes" id="UP001234989">
    <property type="component" value="Chromosome 10"/>
</dbReference>
<dbReference type="GO" id="GO:0003676">
    <property type="term" value="F:nucleic acid binding"/>
    <property type="evidence" value="ECO:0007669"/>
    <property type="project" value="InterPro"/>
</dbReference>
<dbReference type="Gene3D" id="3.30.420.10">
    <property type="entry name" value="Ribonuclease H-like superfamily/Ribonuclease H"/>
    <property type="match status" value="2"/>
</dbReference>
<protein>
    <recommendedName>
        <fullName evidence="1">RNase H type-1 domain-containing protein</fullName>
    </recommendedName>
</protein>
<dbReference type="PANTHER" id="PTHR47723">
    <property type="entry name" value="OS05G0353850 PROTEIN"/>
    <property type="match status" value="1"/>
</dbReference>
<dbReference type="PANTHER" id="PTHR47723:SF19">
    <property type="entry name" value="POLYNUCLEOTIDYL TRANSFERASE, RIBONUCLEASE H-LIKE SUPERFAMILY PROTEIN"/>
    <property type="match status" value="1"/>
</dbReference>
<dbReference type="SUPFAM" id="SSF53098">
    <property type="entry name" value="Ribonuclease H-like"/>
    <property type="match status" value="2"/>
</dbReference>
<dbReference type="InterPro" id="IPR012337">
    <property type="entry name" value="RNaseH-like_sf"/>
</dbReference>
<evidence type="ECO:0000313" key="3">
    <source>
        <dbReference type="Proteomes" id="UP001234989"/>
    </source>
</evidence>
<gene>
    <name evidence="2" type="ORF">MTR67_042196</name>
</gene>
<accession>A0AAF0ZRG8</accession>
<dbReference type="InterPro" id="IPR036397">
    <property type="entry name" value="RNaseH_sf"/>
</dbReference>
<proteinExistence type="predicted"/>
<feature type="domain" description="RNase H type-1" evidence="1">
    <location>
        <begin position="291"/>
        <end position="424"/>
    </location>
</feature>
<name>A0AAF0ZRG8_SOLVR</name>
<dbReference type="AlphaFoldDB" id="A0AAF0ZRG8"/>
<dbReference type="InterPro" id="IPR002156">
    <property type="entry name" value="RNaseH_domain"/>
</dbReference>
<evidence type="ECO:0000259" key="1">
    <source>
        <dbReference type="PROSITE" id="PS50879"/>
    </source>
</evidence>
<organism evidence="2 3">
    <name type="scientific">Solanum verrucosum</name>
    <dbReference type="NCBI Taxonomy" id="315347"/>
    <lineage>
        <taxon>Eukaryota</taxon>
        <taxon>Viridiplantae</taxon>
        <taxon>Streptophyta</taxon>
        <taxon>Embryophyta</taxon>
        <taxon>Tracheophyta</taxon>
        <taxon>Spermatophyta</taxon>
        <taxon>Magnoliopsida</taxon>
        <taxon>eudicotyledons</taxon>
        <taxon>Gunneridae</taxon>
        <taxon>Pentapetalae</taxon>
        <taxon>asterids</taxon>
        <taxon>lamiids</taxon>
        <taxon>Solanales</taxon>
        <taxon>Solanaceae</taxon>
        <taxon>Solanoideae</taxon>
        <taxon>Solaneae</taxon>
        <taxon>Solanum</taxon>
    </lineage>
</organism>
<keyword evidence="3" id="KW-1185">Reference proteome</keyword>
<reference evidence="2" key="1">
    <citation type="submission" date="2023-08" db="EMBL/GenBank/DDBJ databases">
        <title>A de novo genome assembly of Solanum verrucosum Schlechtendal, a Mexican diploid species geographically isolated from the other diploid A-genome species in potato relatives.</title>
        <authorList>
            <person name="Hosaka K."/>
        </authorList>
    </citation>
    <scope>NUCLEOTIDE SEQUENCE</scope>
    <source>
        <tissue evidence="2">Young leaves</tissue>
    </source>
</reference>
<dbReference type="InterPro" id="IPR044730">
    <property type="entry name" value="RNase_H-like_dom_plant"/>
</dbReference>